<organism evidence="6 7">
    <name type="scientific">Halorubellus litoreus</name>
    <dbReference type="NCBI Taxonomy" id="755308"/>
    <lineage>
        <taxon>Archaea</taxon>
        <taxon>Methanobacteriati</taxon>
        <taxon>Methanobacteriota</taxon>
        <taxon>Stenosarchaea group</taxon>
        <taxon>Halobacteria</taxon>
        <taxon>Halobacteriales</taxon>
        <taxon>Halorubellaceae</taxon>
        <taxon>Halorubellus</taxon>
    </lineage>
</organism>
<gene>
    <name evidence="6" type="ORF">ACFQGB_17740</name>
</gene>
<protein>
    <submittedName>
        <fullName evidence="6">ABC transporter ATP-binding protein</fullName>
    </submittedName>
</protein>
<keyword evidence="2" id="KW-0813">Transport</keyword>
<keyword evidence="4 6" id="KW-0067">ATP-binding</keyword>
<evidence type="ECO:0000259" key="5">
    <source>
        <dbReference type="PROSITE" id="PS50893"/>
    </source>
</evidence>
<dbReference type="InterPro" id="IPR003439">
    <property type="entry name" value="ABC_transporter-like_ATP-bd"/>
</dbReference>
<dbReference type="InterPro" id="IPR003593">
    <property type="entry name" value="AAA+_ATPase"/>
</dbReference>
<feature type="domain" description="ABC transporter" evidence="5">
    <location>
        <begin position="4"/>
        <end position="230"/>
    </location>
</feature>
<evidence type="ECO:0000256" key="1">
    <source>
        <dbReference type="ARBA" id="ARBA00005417"/>
    </source>
</evidence>
<keyword evidence="7" id="KW-1185">Reference proteome</keyword>
<reference evidence="6 7" key="1">
    <citation type="journal article" date="2019" name="Int. J. Syst. Evol. Microbiol.">
        <title>The Global Catalogue of Microorganisms (GCM) 10K type strain sequencing project: providing services to taxonomists for standard genome sequencing and annotation.</title>
        <authorList>
            <consortium name="The Broad Institute Genomics Platform"/>
            <consortium name="The Broad Institute Genome Sequencing Center for Infectious Disease"/>
            <person name="Wu L."/>
            <person name="Ma J."/>
        </authorList>
    </citation>
    <scope>NUCLEOTIDE SEQUENCE [LARGE SCALE GENOMIC DNA]</scope>
    <source>
        <strain evidence="6 7">GX26</strain>
    </source>
</reference>
<dbReference type="RefSeq" id="WP_336351648.1">
    <property type="nucleotide sequence ID" value="NZ_JAZAQL010000003.1"/>
</dbReference>
<dbReference type="AlphaFoldDB" id="A0ABD5VGU2"/>
<dbReference type="Gene3D" id="3.40.50.300">
    <property type="entry name" value="P-loop containing nucleotide triphosphate hydrolases"/>
    <property type="match status" value="1"/>
</dbReference>
<dbReference type="PANTHER" id="PTHR43335">
    <property type="entry name" value="ABC TRANSPORTER, ATP-BINDING PROTEIN"/>
    <property type="match status" value="1"/>
</dbReference>
<dbReference type="EMBL" id="JBHSXN010000003">
    <property type="protein sequence ID" value="MFC6954712.1"/>
    <property type="molecule type" value="Genomic_DNA"/>
</dbReference>
<comment type="caution">
    <text evidence="6">The sequence shown here is derived from an EMBL/GenBank/DDBJ whole genome shotgun (WGS) entry which is preliminary data.</text>
</comment>
<proteinExistence type="inferred from homology"/>
<dbReference type="Proteomes" id="UP001596395">
    <property type="component" value="Unassembled WGS sequence"/>
</dbReference>
<accession>A0ABD5VGU2</accession>
<evidence type="ECO:0000256" key="3">
    <source>
        <dbReference type="ARBA" id="ARBA00022741"/>
    </source>
</evidence>
<dbReference type="SMART" id="SM00382">
    <property type="entry name" value="AAA"/>
    <property type="match status" value="1"/>
</dbReference>
<evidence type="ECO:0000256" key="4">
    <source>
        <dbReference type="ARBA" id="ARBA00022840"/>
    </source>
</evidence>
<dbReference type="SUPFAM" id="SSF52540">
    <property type="entry name" value="P-loop containing nucleoside triphosphate hydrolases"/>
    <property type="match status" value="1"/>
</dbReference>
<dbReference type="InterPro" id="IPR027417">
    <property type="entry name" value="P-loop_NTPase"/>
</dbReference>
<dbReference type="CDD" id="cd03230">
    <property type="entry name" value="ABC_DR_subfamily_A"/>
    <property type="match status" value="1"/>
</dbReference>
<comment type="similarity">
    <text evidence="1">Belongs to the ABC transporter superfamily.</text>
</comment>
<sequence length="311" mass="33068">MTAIDVQNLTKRYGDDVYAVDDVSFQVREGEVFGFLGPNGAGKSTTIDVLMDYVRPTAGSASVLGYDAQDSASEVHDRVGILPDGYSLYDRLTGREHVEFANDLKGADDDPEALLDRVGILDAADRTAGGYSKGMTQRLALAMALVGDPDVLVLDEPSSGLDPEGIRDLRAIARDHAADGGTVFFSSHVLSQVEAVCDRVAILDDGRLVTVDTIDGLRDAVGTGATVTVTVDHPPRDLTVDDVPGLVDVTVTDDAVVGTCVEPTAKLAFVDRVRDAGCTVLDIGIDDPSLEELFAAYTHRDVGETRREVEA</sequence>
<dbReference type="PANTHER" id="PTHR43335:SF4">
    <property type="entry name" value="ABC TRANSPORTER, ATP-BINDING PROTEIN"/>
    <property type="match status" value="1"/>
</dbReference>
<name>A0ABD5VGU2_9EURY</name>
<dbReference type="Pfam" id="PF00005">
    <property type="entry name" value="ABC_tran"/>
    <property type="match status" value="1"/>
</dbReference>
<dbReference type="PROSITE" id="PS50893">
    <property type="entry name" value="ABC_TRANSPORTER_2"/>
    <property type="match status" value="1"/>
</dbReference>
<dbReference type="GO" id="GO:0005524">
    <property type="term" value="F:ATP binding"/>
    <property type="evidence" value="ECO:0007669"/>
    <property type="project" value="UniProtKB-KW"/>
</dbReference>
<evidence type="ECO:0000313" key="6">
    <source>
        <dbReference type="EMBL" id="MFC6954712.1"/>
    </source>
</evidence>
<evidence type="ECO:0000313" key="7">
    <source>
        <dbReference type="Proteomes" id="UP001596395"/>
    </source>
</evidence>
<evidence type="ECO:0000256" key="2">
    <source>
        <dbReference type="ARBA" id="ARBA00022448"/>
    </source>
</evidence>
<keyword evidence="3" id="KW-0547">Nucleotide-binding</keyword>